<keyword evidence="4" id="KW-0804">Transcription</keyword>
<dbReference type="InterPro" id="IPR005119">
    <property type="entry name" value="LysR_subst-bd"/>
</dbReference>
<keyword evidence="2" id="KW-0805">Transcription regulation</keyword>
<dbReference type="GO" id="GO:0043565">
    <property type="term" value="F:sequence-specific DNA binding"/>
    <property type="evidence" value="ECO:0007669"/>
    <property type="project" value="TreeGrafter"/>
</dbReference>
<dbReference type="PROSITE" id="PS50931">
    <property type="entry name" value="HTH_LYSR"/>
    <property type="match status" value="1"/>
</dbReference>
<dbReference type="GO" id="GO:0003700">
    <property type="term" value="F:DNA-binding transcription factor activity"/>
    <property type="evidence" value="ECO:0007669"/>
    <property type="project" value="InterPro"/>
</dbReference>
<dbReference type="Pfam" id="PF00126">
    <property type="entry name" value="HTH_1"/>
    <property type="match status" value="1"/>
</dbReference>
<dbReference type="PANTHER" id="PTHR30537">
    <property type="entry name" value="HTH-TYPE TRANSCRIPTIONAL REGULATOR"/>
    <property type="match status" value="1"/>
</dbReference>
<dbReference type="FunFam" id="1.10.10.10:FF:000038">
    <property type="entry name" value="Glycine cleavage system transcriptional activator"/>
    <property type="match status" value="1"/>
</dbReference>
<evidence type="ECO:0000256" key="2">
    <source>
        <dbReference type="ARBA" id="ARBA00023015"/>
    </source>
</evidence>
<dbReference type="AlphaFoldDB" id="A0A2N0W990"/>
<evidence type="ECO:0000256" key="3">
    <source>
        <dbReference type="ARBA" id="ARBA00023125"/>
    </source>
</evidence>
<comment type="caution">
    <text evidence="6">The sequence shown here is derived from an EMBL/GenBank/DDBJ whole genome shotgun (WGS) entry which is preliminary data.</text>
</comment>
<dbReference type="SUPFAM" id="SSF46785">
    <property type="entry name" value="Winged helix' DNA-binding domain"/>
    <property type="match status" value="1"/>
</dbReference>
<dbReference type="InterPro" id="IPR036388">
    <property type="entry name" value="WH-like_DNA-bd_sf"/>
</dbReference>
<gene>
    <name evidence="6" type="ORF">CW311_20925</name>
</gene>
<dbReference type="RefSeq" id="WP_101237731.1">
    <property type="nucleotide sequence ID" value="NZ_PISJ01000030.1"/>
</dbReference>
<dbReference type="InterPro" id="IPR058163">
    <property type="entry name" value="LysR-type_TF_proteobact-type"/>
</dbReference>
<keyword evidence="3" id="KW-0238">DNA-binding</keyword>
<evidence type="ECO:0000259" key="5">
    <source>
        <dbReference type="PROSITE" id="PS50931"/>
    </source>
</evidence>
<reference evidence="6 7" key="1">
    <citation type="submission" date="2017-12" db="EMBL/GenBank/DDBJ databases">
        <title>Draft Genome sequences of multiple microbial strains isolated from spacecraft associated surfaces.</title>
        <authorList>
            <person name="Seuylemezian A."/>
            <person name="Vaishampayan P."/>
            <person name="Venkateswaran K."/>
        </authorList>
    </citation>
    <scope>NUCLEOTIDE SEQUENCE [LARGE SCALE GENOMIC DNA]</scope>
    <source>
        <strain evidence="6 7">2P01AA</strain>
    </source>
</reference>
<dbReference type="InterPro" id="IPR000847">
    <property type="entry name" value="LysR_HTH_N"/>
</dbReference>
<dbReference type="Proteomes" id="UP000233553">
    <property type="component" value="Unassembled WGS sequence"/>
</dbReference>
<feature type="domain" description="HTH lysR-type" evidence="5">
    <location>
        <begin position="8"/>
        <end position="65"/>
    </location>
</feature>
<proteinExistence type="inferred from homology"/>
<evidence type="ECO:0000313" key="6">
    <source>
        <dbReference type="EMBL" id="PKF31051.1"/>
    </source>
</evidence>
<dbReference type="GO" id="GO:0006351">
    <property type="term" value="P:DNA-templated transcription"/>
    <property type="evidence" value="ECO:0007669"/>
    <property type="project" value="TreeGrafter"/>
</dbReference>
<evidence type="ECO:0000256" key="4">
    <source>
        <dbReference type="ARBA" id="ARBA00023163"/>
    </source>
</evidence>
<name>A0A2N0W990_9GAMM</name>
<dbReference type="EMBL" id="PISJ01000030">
    <property type="protein sequence ID" value="PKF31051.1"/>
    <property type="molecule type" value="Genomic_DNA"/>
</dbReference>
<dbReference type="CDD" id="cd08432">
    <property type="entry name" value="PBP2_GcdR_TrpI_HvrB_AmpR_like"/>
    <property type="match status" value="1"/>
</dbReference>
<dbReference type="Gene3D" id="3.40.190.10">
    <property type="entry name" value="Periplasmic binding protein-like II"/>
    <property type="match status" value="2"/>
</dbReference>
<evidence type="ECO:0000313" key="7">
    <source>
        <dbReference type="Proteomes" id="UP000233553"/>
    </source>
</evidence>
<dbReference type="InterPro" id="IPR036390">
    <property type="entry name" value="WH_DNA-bd_sf"/>
</dbReference>
<dbReference type="PRINTS" id="PR00039">
    <property type="entry name" value="HTHLYSR"/>
</dbReference>
<dbReference type="PANTHER" id="PTHR30537:SF26">
    <property type="entry name" value="GLYCINE CLEAVAGE SYSTEM TRANSCRIPTIONAL ACTIVATOR"/>
    <property type="match status" value="1"/>
</dbReference>
<sequence length="294" mass="32742">MVSRRKLPSLNALRAFETAGRKLSFRAAADELGVTQGAIAQQVRALEDHLKVTLFQRLPRGLRLTPEGKKYLVDITRAFDILAESTESLLDQPDRVTISVTPTIATKMLIPRLGDLHAVLPDINLCTLATEVVSDFDRDQVDIAIRLTQKSFPENLEAQLLFRQELIAVASPDFIKDLTLPLELEQLINMPLLHDAHDHWPKFLNTNATLAGAVFNQTALAIDAALSGQGVALACRAFVDADIQSGKLVQVTSDTKTMEPSYYLVRKKTSHSNNTVDKIWQWCIEYLGTKQKLK</sequence>
<dbReference type="Gene3D" id="1.10.10.10">
    <property type="entry name" value="Winged helix-like DNA-binding domain superfamily/Winged helix DNA-binding domain"/>
    <property type="match status" value="1"/>
</dbReference>
<dbReference type="SUPFAM" id="SSF53850">
    <property type="entry name" value="Periplasmic binding protein-like II"/>
    <property type="match status" value="1"/>
</dbReference>
<evidence type="ECO:0000256" key="1">
    <source>
        <dbReference type="ARBA" id="ARBA00009437"/>
    </source>
</evidence>
<comment type="similarity">
    <text evidence="1">Belongs to the LysR transcriptional regulatory family.</text>
</comment>
<protein>
    <submittedName>
        <fullName evidence="6">LysR family transcriptional regulator</fullName>
    </submittedName>
</protein>
<dbReference type="Pfam" id="PF03466">
    <property type="entry name" value="LysR_substrate"/>
    <property type="match status" value="1"/>
</dbReference>
<organism evidence="6 7">
    <name type="scientific">Acinetobacter proteolyticus</name>
    <dbReference type="NCBI Taxonomy" id="1776741"/>
    <lineage>
        <taxon>Bacteria</taxon>
        <taxon>Pseudomonadati</taxon>
        <taxon>Pseudomonadota</taxon>
        <taxon>Gammaproteobacteria</taxon>
        <taxon>Moraxellales</taxon>
        <taxon>Moraxellaceae</taxon>
        <taxon>Acinetobacter</taxon>
    </lineage>
</organism>
<accession>A0A2N0W990</accession>